<organism evidence="2 3">
    <name type="scientific">Aspergillus ibericus CBS 121593</name>
    <dbReference type="NCBI Taxonomy" id="1448316"/>
    <lineage>
        <taxon>Eukaryota</taxon>
        <taxon>Fungi</taxon>
        <taxon>Dikarya</taxon>
        <taxon>Ascomycota</taxon>
        <taxon>Pezizomycotina</taxon>
        <taxon>Eurotiomycetes</taxon>
        <taxon>Eurotiomycetidae</taxon>
        <taxon>Eurotiales</taxon>
        <taxon>Aspergillaceae</taxon>
        <taxon>Aspergillus</taxon>
        <taxon>Aspergillus subgen. Circumdati</taxon>
    </lineage>
</organism>
<proteinExistence type="predicted"/>
<sequence length="167" mass="18604">MWGSMKLSECSVSPPEPVDSQGCPSLYDISIKRQLRSGTVTRFLGVVGSCKQTSAPSLCVAHRSPWLSPNFWGTEDPTAKRTPILSSAVRMSHLCVHNWKPSCCLRLWCISDSFLGYSLHMLSGFRRFSSVPMFEELTIEEYTGLAVDPSRFREKADVEGCFTATSQ</sequence>
<reference evidence="2 3" key="1">
    <citation type="submission" date="2018-02" db="EMBL/GenBank/DDBJ databases">
        <title>The genomes of Aspergillus section Nigri reveals drivers in fungal speciation.</title>
        <authorList>
            <consortium name="DOE Joint Genome Institute"/>
            <person name="Vesth T.C."/>
            <person name="Nybo J."/>
            <person name="Theobald S."/>
            <person name="Brandl J."/>
            <person name="Frisvad J.C."/>
            <person name="Nielsen K.F."/>
            <person name="Lyhne E.K."/>
            <person name="Kogle M.E."/>
            <person name="Kuo A."/>
            <person name="Riley R."/>
            <person name="Clum A."/>
            <person name="Nolan M."/>
            <person name="Lipzen A."/>
            <person name="Salamov A."/>
            <person name="Henrissat B."/>
            <person name="Wiebenga A."/>
            <person name="De vries R.P."/>
            <person name="Grigoriev I.V."/>
            <person name="Mortensen U.H."/>
            <person name="Andersen M.R."/>
            <person name="Baker S.E."/>
        </authorList>
    </citation>
    <scope>NUCLEOTIDE SEQUENCE [LARGE SCALE GENOMIC DNA]</scope>
    <source>
        <strain evidence="2 3">CBS 121593</strain>
    </source>
</reference>
<dbReference type="Proteomes" id="UP000249402">
    <property type="component" value="Unassembled WGS sequence"/>
</dbReference>
<dbReference type="RefSeq" id="XP_025570758.1">
    <property type="nucleotide sequence ID" value="XM_025714430.1"/>
</dbReference>
<evidence type="ECO:0000313" key="2">
    <source>
        <dbReference type="EMBL" id="RAK96430.1"/>
    </source>
</evidence>
<dbReference type="EMBL" id="KZ824475">
    <property type="protein sequence ID" value="RAK96430.1"/>
    <property type="molecule type" value="Genomic_DNA"/>
</dbReference>
<name>A0A395GLP0_9EURO</name>
<evidence type="ECO:0000256" key="1">
    <source>
        <dbReference type="SAM" id="MobiDB-lite"/>
    </source>
</evidence>
<dbReference type="VEuPathDB" id="FungiDB:BO80DRAFT_226082"/>
<dbReference type="GeneID" id="37219295"/>
<gene>
    <name evidence="2" type="ORF">BO80DRAFT_226082</name>
</gene>
<feature type="region of interest" description="Disordered" evidence="1">
    <location>
        <begin position="1"/>
        <end position="20"/>
    </location>
</feature>
<accession>A0A395GLP0</accession>
<protein>
    <submittedName>
        <fullName evidence="2">Uncharacterized protein</fullName>
    </submittedName>
</protein>
<evidence type="ECO:0000313" key="3">
    <source>
        <dbReference type="Proteomes" id="UP000249402"/>
    </source>
</evidence>
<dbReference type="AlphaFoldDB" id="A0A395GLP0"/>
<keyword evidence="3" id="KW-1185">Reference proteome</keyword>